<name>A0A914GTS1_GLORO</name>
<organism evidence="1 2">
    <name type="scientific">Globodera rostochiensis</name>
    <name type="common">Golden nematode worm</name>
    <name type="synonym">Heterodera rostochiensis</name>
    <dbReference type="NCBI Taxonomy" id="31243"/>
    <lineage>
        <taxon>Eukaryota</taxon>
        <taxon>Metazoa</taxon>
        <taxon>Ecdysozoa</taxon>
        <taxon>Nematoda</taxon>
        <taxon>Chromadorea</taxon>
        <taxon>Rhabditida</taxon>
        <taxon>Tylenchina</taxon>
        <taxon>Tylenchomorpha</taxon>
        <taxon>Tylenchoidea</taxon>
        <taxon>Heteroderidae</taxon>
        <taxon>Heteroderinae</taxon>
        <taxon>Globodera</taxon>
    </lineage>
</organism>
<dbReference type="Proteomes" id="UP000887572">
    <property type="component" value="Unplaced"/>
</dbReference>
<evidence type="ECO:0000313" key="1">
    <source>
        <dbReference type="Proteomes" id="UP000887572"/>
    </source>
</evidence>
<reference evidence="2" key="1">
    <citation type="submission" date="2022-11" db="UniProtKB">
        <authorList>
            <consortium name="WormBaseParasite"/>
        </authorList>
    </citation>
    <scope>IDENTIFICATION</scope>
</reference>
<protein>
    <submittedName>
        <fullName evidence="2">Uncharacterized protein</fullName>
    </submittedName>
</protein>
<proteinExistence type="predicted"/>
<accession>A0A914GTS1</accession>
<sequence>MWENWKLIRWWAEGWRWWEGKHSFPDWDERMMTDGSTSADLCAFAILQLLTVIPLLLQRVPAALIPPMLAVHLINRLFPCR</sequence>
<dbReference type="AlphaFoldDB" id="A0A914GTS1"/>
<keyword evidence="1" id="KW-1185">Reference proteome</keyword>
<dbReference type="WBParaSite" id="Gr19_v10_g11144.t1">
    <property type="protein sequence ID" value="Gr19_v10_g11144.t1"/>
    <property type="gene ID" value="Gr19_v10_g11144"/>
</dbReference>
<evidence type="ECO:0000313" key="2">
    <source>
        <dbReference type="WBParaSite" id="Gr19_v10_g11144.t1"/>
    </source>
</evidence>